<accession>A0AAD5JN00</accession>
<dbReference type="EMBL" id="JAJSOW010000003">
    <property type="protein sequence ID" value="KAI9196641.1"/>
    <property type="molecule type" value="Genomic_DNA"/>
</dbReference>
<protein>
    <submittedName>
        <fullName evidence="2">Uncharacterized protein</fullName>
    </submittedName>
</protein>
<evidence type="ECO:0000313" key="3">
    <source>
        <dbReference type="Proteomes" id="UP001064489"/>
    </source>
</evidence>
<feature type="compositionally biased region" description="Pro residues" evidence="1">
    <location>
        <begin position="31"/>
        <end position="42"/>
    </location>
</feature>
<dbReference type="PANTHER" id="PTHR33484:SF12">
    <property type="entry name" value="AP2_ERF DOMAIN-CONTAINING PROTEIN"/>
    <property type="match status" value="1"/>
</dbReference>
<gene>
    <name evidence="2" type="ORF">LWI28_025650</name>
</gene>
<evidence type="ECO:0000256" key="1">
    <source>
        <dbReference type="SAM" id="MobiDB-lite"/>
    </source>
</evidence>
<dbReference type="PANTHER" id="PTHR33484">
    <property type="entry name" value="BNAC07G33360D PROTEIN"/>
    <property type="match status" value="1"/>
</dbReference>
<dbReference type="Proteomes" id="UP001064489">
    <property type="component" value="Chromosome 1"/>
</dbReference>
<proteinExistence type="predicted"/>
<reference evidence="2" key="2">
    <citation type="submission" date="2023-02" db="EMBL/GenBank/DDBJ databases">
        <authorList>
            <person name="Swenson N.G."/>
            <person name="Wegrzyn J.L."/>
            <person name="Mcevoy S.L."/>
        </authorList>
    </citation>
    <scope>NUCLEOTIDE SEQUENCE</scope>
    <source>
        <strain evidence="2">91603</strain>
        <tissue evidence="2">Leaf</tissue>
    </source>
</reference>
<dbReference type="AlphaFoldDB" id="A0AAD5JN00"/>
<feature type="region of interest" description="Disordered" evidence="1">
    <location>
        <begin position="29"/>
        <end position="60"/>
    </location>
</feature>
<evidence type="ECO:0000313" key="2">
    <source>
        <dbReference type="EMBL" id="KAI9196641.1"/>
    </source>
</evidence>
<sequence length="241" mass="28048">MAAQYQREDLLKAGREGFAILDDMYGRRPKISPPLPPTPTPTPTHFHHHHHHHHHRGHQYEYYDQHQSYYVYRSPRVVTVIKEPAVIDSYQAAQLYGGTMTIEYDYVKTPVKIAKQRKGVKKGVTTKSYKMRTTNSKEAEQRTKQENQIEEEVGVTMKWNLEKELTKVIENGVALEVNFNSEKYTELSGEIGQWNLEEEVAKVIETGKALGFDFNSREEEVTVFVARREEEDDDRSRSHEV</sequence>
<comment type="caution">
    <text evidence="2">The sequence shown here is derived from an EMBL/GenBank/DDBJ whole genome shotgun (WGS) entry which is preliminary data.</text>
</comment>
<feature type="compositionally biased region" description="Basic residues" evidence="1">
    <location>
        <begin position="45"/>
        <end position="57"/>
    </location>
</feature>
<name>A0AAD5JN00_ACENE</name>
<keyword evidence="3" id="KW-1185">Reference proteome</keyword>
<organism evidence="2 3">
    <name type="scientific">Acer negundo</name>
    <name type="common">Box elder</name>
    <dbReference type="NCBI Taxonomy" id="4023"/>
    <lineage>
        <taxon>Eukaryota</taxon>
        <taxon>Viridiplantae</taxon>
        <taxon>Streptophyta</taxon>
        <taxon>Embryophyta</taxon>
        <taxon>Tracheophyta</taxon>
        <taxon>Spermatophyta</taxon>
        <taxon>Magnoliopsida</taxon>
        <taxon>eudicotyledons</taxon>
        <taxon>Gunneridae</taxon>
        <taxon>Pentapetalae</taxon>
        <taxon>rosids</taxon>
        <taxon>malvids</taxon>
        <taxon>Sapindales</taxon>
        <taxon>Sapindaceae</taxon>
        <taxon>Hippocastanoideae</taxon>
        <taxon>Acereae</taxon>
        <taxon>Acer</taxon>
    </lineage>
</organism>
<reference evidence="2" key="1">
    <citation type="journal article" date="2022" name="Plant J.">
        <title>Strategies of tolerance reflected in two North American maple genomes.</title>
        <authorList>
            <person name="McEvoy S.L."/>
            <person name="Sezen U.U."/>
            <person name="Trouern-Trend A."/>
            <person name="McMahon S.M."/>
            <person name="Schaberg P.G."/>
            <person name="Yang J."/>
            <person name="Wegrzyn J.L."/>
            <person name="Swenson N.G."/>
        </authorList>
    </citation>
    <scope>NUCLEOTIDE SEQUENCE</scope>
    <source>
        <strain evidence="2">91603</strain>
    </source>
</reference>